<proteinExistence type="predicted"/>
<feature type="transmembrane region" description="Helical" evidence="1">
    <location>
        <begin position="74"/>
        <end position="92"/>
    </location>
</feature>
<name>A0A6J5N6R8_9CAUD</name>
<keyword evidence="1" id="KW-0472">Membrane</keyword>
<protein>
    <submittedName>
        <fullName evidence="2">Uncharacterized protein</fullName>
    </submittedName>
</protein>
<feature type="transmembrane region" description="Helical" evidence="1">
    <location>
        <begin position="6"/>
        <end position="24"/>
    </location>
</feature>
<evidence type="ECO:0000313" key="2">
    <source>
        <dbReference type="EMBL" id="CAB4154417.1"/>
    </source>
</evidence>
<organism evidence="2">
    <name type="scientific">uncultured Caudovirales phage</name>
    <dbReference type="NCBI Taxonomy" id="2100421"/>
    <lineage>
        <taxon>Viruses</taxon>
        <taxon>Duplodnaviria</taxon>
        <taxon>Heunggongvirae</taxon>
        <taxon>Uroviricota</taxon>
        <taxon>Caudoviricetes</taxon>
        <taxon>Peduoviridae</taxon>
        <taxon>Maltschvirus</taxon>
        <taxon>Maltschvirus maltsch</taxon>
    </lineage>
</organism>
<sequence length="102" mass="12306">MIYLVTLPIIIYFTISITFLNTKIQRIKEKYQLDYPRYYEDVSILRWFFSKVLNCTFCLSGHMTWITLLISGYSLFYIIPLTLITMNIARGIEDYIYENDYK</sequence>
<keyword evidence="1" id="KW-1133">Transmembrane helix</keyword>
<keyword evidence="1" id="KW-0812">Transmembrane</keyword>
<dbReference type="EMBL" id="LR796618">
    <property type="protein sequence ID" value="CAB4154417.1"/>
    <property type="molecule type" value="Genomic_DNA"/>
</dbReference>
<evidence type="ECO:0000256" key="1">
    <source>
        <dbReference type="SAM" id="Phobius"/>
    </source>
</evidence>
<reference evidence="2" key="1">
    <citation type="submission" date="2020-04" db="EMBL/GenBank/DDBJ databases">
        <authorList>
            <person name="Chiriac C."/>
            <person name="Salcher M."/>
            <person name="Ghai R."/>
            <person name="Kavagutti S V."/>
        </authorList>
    </citation>
    <scope>NUCLEOTIDE SEQUENCE</scope>
</reference>
<accession>A0A6J5N6R8</accession>
<gene>
    <name evidence="2" type="ORF">UFOVP648_4</name>
</gene>
<feature type="transmembrane region" description="Helical" evidence="1">
    <location>
        <begin position="44"/>
        <end position="68"/>
    </location>
</feature>